<dbReference type="RefSeq" id="WP_065319472.1">
    <property type="nucleotide sequence ID" value="NZ_CP017477.1"/>
</dbReference>
<dbReference type="SUPFAM" id="SSF48452">
    <property type="entry name" value="TPR-like"/>
    <property type="match status" value="2"/>
</dbReference>
<name>A0A1B8TSH2_9FLAO</name>
<evidence type="ECO:0000256" key="1">
    <source>
        <dbReference type="PROSITE-ProRule" id="PRU00339"/>
    </source>
</evidence>
<evidence type="ECO:0000313" key="2">
    <source>
        <dbReference type="EMBL" id="OBY62485.1"/>
    </source>
</evidence>
<dbReference type="Proteomes" id="UP000092584">
    <property type="component" value="Unassembled WGS sequence"/>
</dbReference>
<dbReference type="PROSITE" id="PS50005">
    <property type="entry name" value="TPR"/>
    <property type="match status" value="1"/>
</dbReference>
<dbReference type="EMBL" id="LSFM01000023">
    <property type="protein sequence ID" value="OBY62485.1"/>
    <property type="molecule type" value="Genomic_DNA"/>
</dbReference>
<reference evidence="3" key="1">
    <citation type="submission" date="2016-02" db="EMBL/GenBank/DDBJ databases">
        <authorList>
            <person name="Shin S.-K."/>
            <person name="Yi H."/>
            <person name="Kim E."/>
        </authorList>
    </citation>
    <scope>NUCLEOTIDE SEQUENCE [LARGE SCALE GENOMIC DNA]</scope>
    <source>
        <strain evidence="3">LPB0003</strain>
    </source>
</reference>
<keyword evidence="1" id="KW-0802">TPR repeat</keyword>
<evidence type="ECO:0000313" key="3">
    <source>
        <dbReference type="Proteomes" id="UP000092584"/>
    </source>
</evidence>
<protein>
    <recommendedName>
        <fullName evidence="4">Gliding motility protein</fullName>
    </recommendedName>
</protein>
<dbReference type="InterPro" id="IPR019734">
    <property type="entry name" value="TPR_rpt"/>
</dbReference>
<keyword evidence="3" id="KW-1185">Reference proteome</keyword>
<feature type="repeat" description="TPR" evidence="1">
    <location>
        <begin position="368"/>
        <end position="401"/>
    </location>
</feature>
<sequence>MKNTQKIVVIFILFVAIYSCSTKKDTVINRNYHALTTKYNVLFNGEKAFNEGIDGIKEGYKDDYFDILPIEPVEFEEDKIVMPKFNNGPGAGFGGNNKNNNNANKALTPFEKSEEKAVKAIQLHKMNIDGIERNSQMDEAYLLLGKNRYYSQRFIPAIEAFNYVILNYPNASLISETKIWRAKTNVRLDNEEFAIESLKLLLQVNDTVEKNLPAEIKEKGHTALAMAYTKTDSLQKVKKHLHLATRTLNDEYQAARNLFILGQLYASEDKKDSANVVFRRLANFKKAPYKYKIHARIEIAKNSKKDSTIVSLIADMNKLIKDRDNRPFLDELNYQVGFLHEKNDSLKQAIAYYNSSLRAKNAGDKQKTYTYEKLGNIYFKQDAYQKASSYYDSVLQVTNDTLDIRIRRIKRKHKNLASLIKFEDIVTENDSIIKIASLSKEEQTQFFENYIEKIKKADEDAAQLRLNQMAFGNLNNGLNSADQGKWYFYNNQSLSFGKTEFQKIWGARKLEDNWRWAEKATIGGAAKDSAQVSKINLKYDLNTYLSAIPTEQVVIDSLVTSRNQALYELGLIYKEQFKNQNLAKQRLERVASLHPNKELILPINWHLYQIYNNLGDAQNTEKHKNVILTKYPETKFAQIILNPEIQFEEEQIEETEVEKTYKEIYYLYKEDKFQEVITKIDEVLPTIPKADLKPKFELLKAFAIGKFQDKEAYKTALEYVAVSYGNTEEGKKAKAIVTQLTK</sequence>
<dbReference type="STRING" id="1774273.LPB03_09970"/>
<dbReference type="AlphaFoldDB" id="A0A1B8TSH2"/>
<comment type="caution">
    <text evidence="2">The sequence shown here is derived from an EMBL/GenBank/DDBJ whole genome shotgun (WGS) entry which is preliminary data.</text>
</comment>
<evidence type="ECO:0008006" key="4">
    <source>
        <dbReference type="Google" id="ProtNLM"/>
    </source>
</evidence>
<organism evidence="2 3">
    <name type="scientific">Polaribacter vadi</name>
    <dbReference type="NCBI Taxonomy" id="1774273"/>
    <lineage>
        <taxon>Bacteria</taxon>
        <taxon>Pseudomonadati</taxon>
        <taxon>Bacteroidota</taxon>
        <taxon>Flavobacteriia</taxon>
        <taxon>Flavobacteriales</taxon>
        <taxon>Flavobacteriaceae</taxon>
    </lineage>
</organism>
<dbReference type="InterPro" id="IPR011990">
    <property type="entry name" value="TPR-like_helical_dom_sf"/>
</dbReference>
<accession>A0A1B8TSH2</accession>
<dbReference type="PROSITE" id="PS51257">
    <property type="entry name" value="PROKAR_LIPOPROTEIN"/>
    <property type="match status" value="1"/>
</dbReference>
<dbReference type="Pfam" id="PF13174">
    <property type="entry name" value="TPR_6"/>
    <property type="match status" value="1"/>
</dbReference>
<dbReference type="Gene3D" id="1.25.40.10">
    <property type="entry name" value="Tetratricopeptide repeat domain"/>
    <property type="match status" value="3"/>
</dbReference>
<dbReference type="KEGG" id="pob:LPB03_09970"/>
<gene>
    <name evidence="2" type="ORF">LPB3_09980</name>
</gene>
<proteinExistence type="predicted"/>